<comment type="caution">
    <text evidence="2">The sequence shown here is derived from an EMBL/GenBank/DDBJ whole genome shotgun (WGS) entry which is preliminary data.</text>
</comment>
<evidence type="ECO:0000313" key="2">
    <source>
        <dbReference type="EMBL" id="CAD6251925.1"/>
    </source>
</evidence>
<feature type="compositionally biased region" description="Low complexity" evidence="1">
    <location>
        <begin position="1"/>
        <end position="15"/>
    </location>
</feature>
<keyword evidence="3" id="KW-1185">Reference proteome</keyword>
<dbReference type="AlphaFoldDB" id="A0A811Q7F5"/>
<proteinExistence type="predicted"/>
<evidence type="ECO:0000313" key="3">
    <source>
        <dbReference type="Proteomes" id="UP000604825"/>
    </source>
</evidence>
<dbReference type="Proteomes" id="UP000604825">
    <property type="component" value="Unassembled WGS sequence"/>
</dbReference>
<accession>A0A811Q7F5</accession>
<sequence>MAEAGARPAARLGPAVERDHGGGVLCDGEGVEPVEPPPAPCAATPVHAEPESAATTVLRVLGPGAGGVHSVLCPRVHRVLRRRRGRRRRPCRGRLHLPPPSLVLSLSVSHPLLPLRFPCSPAPQVLDEIPLQG</sequence>
<evidence type="ECO:0000256" key="1">
    <source>
        <dbReference type="SAM" id="MobiDB-lite"/>
    </source>
</evidence>
<feature type="region of interest" description="Disordered" evidence="1">
    <location>
        <begin position="1"/>
        <end position="48"/>
    </location>
</feature>
<name>A0A811Q7F5_9POAL</name>
<organism evidence="2 3">
    <name type="scientific">Miscanthus lutarioriparius</name>
    <dbReference type="NCBI Taxonomy" id="422564"/>
    <lineage>
        <taxon>Eukaryota</taxon>
        <taxon>Viridiplantae</taxon>
        <taxon>Streptophyta</taxon>
        <taxon>Embryophyta</taxon>
        <taxon>Tracheophyta</taxon>
        <taxon>Spermatophyta</taxon>
        <taxon>Magnoliopsida</taxon>
        <taxon>Liliopsida</taxon>
        <taxon>Poales</taxon>
        <taxon>Poaceae</taxon>
        <taxon>PACMAD clade</taxon>
        <taxon>Panicoideae</taxon>
        <taxon>Andropogonodae</taxon>
        <taxon>Andropogoneae</taxon>
        <taxon>Saccharinae</taxon>
        <taxon>Miscanthus</taxon>
    </lineage>
</organism>
<protein>
    <submittedName>
        <fullName evidence="2">Uncharacterized protein</fullName>
    </submittedName>
</protein>
<dbReference type="EMBL" id="CAJGYO010000008">
    <property type="protein sequence ID" value="CAD6251925.1"/>
    <property type="molecule type" value="Genomic_DNA"/>
</dbReference>
<reference evidence="2" key="1">
    <citation type="submission" date="2020-10" db="EMBL/GenBank/DDBJ databases">
        <authorList>
            <person name="Han B."/>
            <person name="Lu T."/>
            <person name="Zhao Q."/>
            <person name="Huang X."/>
            <person name="Zhao Y."/>
        </authorList>
    </citation>
    <scope>NUCLEOTIDE SEQUENCE</scope>
</reference>
<gene>
    <name evidence="2" type="ORF">NCGR_LOCUS35658</name>
</gene>